<evidence type="ECO:0000259" key="2">
    <source>
        <dbReference type="Pfam" id="PF03466"/>
    </source>
</evidence>
<dbReference type="PANTHER" id="PTHR30537">
    <property type="entry name" value="HTH-TYPE TRANSCRIPTIONAL REGULATOR"/>
    <property type="match status" value="1"/>
</dbReference>
<reference evidence="3 4" key="1">
    <citation type="submission" date="2020-04" db="EMBL/GenBank/DDBJ databases">
        <title>Molecular characterization of pseudomonads from Agaricus bisporus reveal novel blotch 2 pathogens in Western Europe.</title>
        <authorList>
            <person name="Taparia T."/>
            <person name="Krijger M."/>
            <person name="Haynes E."/>
            <person name="Elpinstone J.G."/>
            <person name="Noble R."/>
            <person name="Van Der Wolf J."/>
        </authorList>
    </citation>
    <scope>NUCLEOTIDE SEQUENCE [LARGE SCALE GENOMIC DNA]</scope>
    <source>
        <strain evidence="3 4">P8021</strain>
    </source>
</reference>
<dbReference type="EMBL" id="JACASD010000085">
    <property type="protein sequence ID" value="NWE91806.1"/>
    <property type="molecule type" value="Genomic_DNA"/>
</dbReference>
<evidence type="ECO:0000313" key="4">
    <source>
        <dbReference type="Proteomes" id="UP000585226"/>
    </source>
</evidence>
<sequence>MRLGIQAGVSLREVIPQLSAFLDFHSTLSVDLVSDHPCRDGLRAQVDLALQIIKPEEAKAAMRLITSTPRVLVASPKYLVRKGMPSSPAALIAHSIIVGPSPSGGRPWLFSRNGKAVSLSIDGKITADACEMAMASAVSGAGILSTGLWSCQAEIDSGTLIRVLEGWDMGDIKLYASLPAGAASKTVARSFVSHLASEFHKQDLYIELP</sequence>
<gene>
    <name evidence="3" type="ORF">HX893_27135</name>
</gene>
<dbReference type="Gene3D" id="3.40.190.290">
    <property type="match status" value="1"/>
</dbReference>
<feature type="domain" description="LysR substrate-binding" evidence="2">
    <location>
        <begin position="2"/>
        <end position="198"/>
    </location>
</feature>
<protein>
    <recommendedName>
        <fullName evidence="2">LysR substrate-binding domain-containing protein</fullName>
    </recommendedName>
</protein>
<organism evidence="3 4">
    <name type="scientific">Pseudomonas reactans</name>
    <dbReference type="NCBI Taxonomy" id="117680"/>
    <lineage>
        <taxon>Bacteria</taxon>
        <taxon>Pseudomonadati</taxon>
        <taxon>Pseudomonadota</taxon>
        <taxon>Gammaproteobacteria</taxon>
        <taxon>Pseudomonadales</taxon>
        <taxon>Pseudomonadaceae</taxon>
        <taxon>Pseudomonas</taxon>
    </lineage>
</organism>
<dbReference type="AlphaFoldDB" id="A0A7Y8G7H4"/>
<accession>A0A7Y8G7H4</accession>
<evidence type="ECO:0000256" key="1">
    <source>
        <dbReference type="ARBA" id="ARBA00009437"/>
    </source>
</evidence>
<dbReference type="Proteomes" id="UP000585226">
    <property type="component" value="Unassembled WGS sequence"/>
</dbReference>
<proteinExistence type="inferred from homology"/>
<dbReference type="InterPro" id="IPR005119">
    <property type="entry name" value="LysR_subst-bd"/>
</dbReference>
<comment type="similarity">
    <text evidence="1">Belongs to the LysR transcriptional regulatory family.</text>
</comment>
<dbReference type="SUPFAM" id="SSF53850">
    <property type="entry name" value="Periplasmic binding protein-like II"/>
    <property type="match status" value="1"/>
</dbReference>
<evidence type="ECO:0000313" key="3">
    <source>
        <dbReference type="EMBL" id="NWE91806.1"/>
    </source>
</evidence>
<name>A0A7Y8G7H4_9PSED</name>
<comment type="caution">
    <text evidence="3">The sequence shown here is derived from an EMBL/GenBank/DDBJ whole genome shotgun (WGS) entry which is preliminary data.</text>
</comment>
<dbReference type="Pfam" id="PF03466">
    <property type="entry name" value="LysR_substrate"/>
    <property type="match status" value="1"/>
</dbReference>
<dbReference type="InterPro" id="IPR058163">
    <property type="entry name" value="LysR-type_TF_proteobact-type"/>
</dbReference>
<dbReference type="PANTHER" id="PTHR30537:SF5">
    <property type="entry name" value="HTH-TYPE TRANSCRIPTIONAL ACTIVATOR TTDR-RELATED"/>
    <property type="match status" value="1"/>
</dbReference>